<dbReference type="EMBL" id="PXNP01000072">
    <property type="protein sequence ID" value="PSF07577.1"/>
    <property type="molecule type" value="Genomic_DNA"/>
</dbReference>
<dbReference type="RefSeq" id="WP_106761488.1">
    <property type="nucleotide sequence ID" value="NZ_PXNP01000018.1"/>
</dbReference>
<dbReference type="EMBL" id="PXNP01000018">
    <property type="protein sequence ID" value="PSF12071.1"/>
    <property type="molecule type" value="Genomic_DNA"/>
</dbReference>
<evidence type="ECO:0000256" key="1">
    <source>
        <dbReference type="SAM" id="Phobius"/>
    </source>
</evidence>
<sequence length="102" mass="10938">MNSIIEFMLESAVVNSIPIFFAAGIIALIGGPLLKKAGIGTYFRGLIYSVIGVSAGVWSYTVFDIPGRGIELLEFATLTVGMLLYSLVIIMPIVAIKNRAKT</sequence>
<evidence type="ECO:0000313" key="2">
    <source>
        <dbReference type="EMBL" id="PSF06224.1"/>
    </source>
</evidence>
<evidence type="ECO:0000313" key="3">
    <source>
        <dbReference type="EMBL" id="PSF07577.1"/>
    </source>
</evidence>
<dbReference type="Proteomes" id="UP000239866">
    <property type="component" value="Unassembled WGS sequence"/>
</dbReference>
<gene>
    <name evidence="7" type="ORF">C7H09_04870</name>
    <name evidence="6" type="ORF">C7H09_07485</name>
    <name evidence="5" type="ORF">C7H09_09455</name>
    <name evidence="4" type="ORF">C7H09_09470</name>
    <name evidence="3" type="ORF">C7H09_09490</name>
    <name evidence="2" type="ORF">C7H09_10845</name>
</gene>
<dbReference type="AlphaFoldDB" id="A0A2T1KC43"/>
<organism evidence="5 8">
    <name type="scientific">Marinobacter fuscus</name>
    <dbReference type="NCBI Taxonomy" id="2109942"/>
    <lineage>
        <taxon>Bacteria</taxon>
        <taxon>Pseudomonadati</taxon>
        <taxon>Pseudomonadota</taxon>
        <taxon>Gammaproteobacteria</taxon>
        <taxon>Pseudomonadales</taxon>
        <taxon>Marinobacteraceae</taxon>
        <taxon>Marinobacter</taxon>
    </lineage>
</organism>
<feature type="transmembrane region" description="Helical" evidence="1">
    <location>
        <begin position="75"/>
        <end position="96"/>
    </location>
</feature>
<comment type="caution">
    <text evidence="5">The sequence shown here is derived from an EMBL/GenBank/DDBJ whole genome shotgun (WGS) entry which is preliminary data.</text>
</comment>
<dbReference type="EMBL" id="PXNP01000081">
    <property type="protein sequence ID" value="PSF06224.1"/>
    <property type="molecule type" value="Genomic_DNA"/>
</dbReference>
<keyword evidence="1" id="KW-0812">Transmembrane</keyword>
<name>A0A2T1KC43_9GAMM</name>
<protein>
    <submittedName>
        <fullName evidence="5">Uncharacterized protein</fullName>
    </submittedName>
</protein>
<keyword evidence="8" id="KW-1185">Reference proteome</keyword>
<evidence type="ECO:0000313" key="6">
    <source>
        <dbReference type="EMBL" id="PSF09938.1"/>
    </source>
</evidence>
<proteinExistence type="predicted"/>
<dbReference type="OrthoDB" id="6370241at2"/>
<keyword evidence="1" id="KW-1133">Transmembrane helix</keyword>
<feature type="transmembrane region" description="Helical" evidence="1">
    <location>
        <begin position="12"/>
        <end position="34"/>
    </location>
</feature>
<dbReference type="EMBL" id="PXNP01000028">
    <property type="protein sequence ID" value="PSF09938.1"/>
    <property type="molecule type" value="Genomic_DNA"/>
</dbReference>
<dbReference type="EMBL" id="PXNP01000070">
    <property type="protein sequence ID" value="PSF07686.1"/>
    <property type="molecule type" value="Genomic_DNA"/>
</dbReference>
<dbReference type="EMBL" id="PXNP01000071">
    <property type="protein sequence ID" value="PSF07584.1"/>
    <property type="molecule type" value="Genomic_DNA"/>
</dbReference>
<evidence type="ECO:0000313" key="4">
    <source>
        <dbReference type="EMBL" id="PSF07584.1"/>
    </source>
</evidence>
<evidence type="ECO:0000313" key="7">
    <source>
        <dbReference type="EMBL" id="PSF12071.1"/>
    </source>
</evidence>
<keyword evidence="1" id="KW-0472">Membrane</keyword>
<evidence type="ECO:0000313" key="5">
    <source>
        <dbReference type="EMBL" id="PSF07686.1"/>
    </source>
</evidence>
<feature type="transmembrane region" description="Helical" evidence="1">
    <location>
        <begin position="46"/>
        <end position="63"/>
    </location>
</feature>
<accession>A0A2T1KC43</accession>
<reference evidence="5 8" key="1">
    <citation type="submission" date="2018-03" db="EMBL/GenBank/DDBJ databases">
        <title>Marinobacter brunus sp. nov., a marine bacterium of Gamma-proteobacteria isolated from the surface seawater of the South China Sea.</title>
        <authorList>
            <person name="Cheng H."/>
            <person name="Wu Y.-H."/>
            <person name="Xamxidin M."/>
            <person name="Xu X.-W."/>
        </authorList>
    </citation>
    <scope>NUCLEOTIDE SEQUENCE [LARGE SCALE GENOMIC DNA]</scope>
    <source>
        <strain evidence="5 8">NH169-3</strain>
    </source>
</reference>
<evidence type="ECO:0000313" key="8">
    <source>
        <dbReference type="Proteomes" id="UP000239866"/>
    </source>
</evidence>